<protein>
    <submittedName>
        <fullName evidence="7">MRM3 methyltransferase</fullName>
    </submittedName>
</protein>
<dbReference type="GO" id="GO:0008173">
    <property type="term" value="F:RNA methyltransferase activity"/>
    <property type="evidence" value="ECO:0007669"/>
    <property type="project" value="InterPro"/>
</dbReference>
<feature type="region of interest" description="Disordered" evidence="5">
    <location>
        <begin position="1"/>
        <end position="59"/>
    </location>
</feature>
<dbReference type="Pfam" id="PF22435">
    <property type="entry name" value="MRM3-like_sub_bind"/>
    <property type="match status" value="1"/>
</dbReference>
<dbReference type="InterPro" id="IPR051259">
    <property type="entry name" value="rRNA_Methyltransferase"/>
</dbReference>
<evidence type="ECO:0000256" key="1">
    <source>
        <dbReference type="ARBA" id="ARBA00007228"/>
    </source>
</evidence>
<evidence type="ECO:0000256" key="5">
    <source>
        <dbReference type="SAM" id="MobiDB-lite"/>
    </source>
</evidence>
<dbReference type="InterPro" id="IPR013123">
    <property type="entry name" value="SpoU_subst-bd"/>
</dbReference>
<dbReference type="Gene3D" id="3.30.1330.30">
    <property type="match status" value="1"/>
</dbReference>
<dbReference type="AlphaFoldDB" id="A0A7K9C2T4"/>
<evidence type="ECO:0000256" key="2">
    <source>
        <dbReference type="ARBA" id="ARBA00022552"/>
    </source>
</evidence>
<reference evidence="7 8" key="1">
    <citation type="submission" date="2019-09" db="EMBL/GenBank/DDBJ databases">
        <title>Bird 10,000 Genomes (B10K) Project - Family phase.</title>
        <authorList>
            <person name="Zhang G."/>
        </authorList>
    </citation>
    <scope>NUCLEOTIDE SEQUENCE [LARGE SCALE GENOMIC DNA]</scope>
    <source>
        <strain evidence="7">B10K-DU-001-24</strain>
        <tissue evidence="7">Muscle</tissue>
    </source>
</reference>
<dbReference type="SMART" id="SM00967">
    <property type="entry name" value="SpoU_sub_bind"/>
    <property type="match status" value="1"/>
</dbReference>
<dbReference type="InterPro" id="IPR053888">
    <property type="entry name" value="MRM3-like_sub_bind"/>
</dbReference>
<gene>
    <name evidence="7" type="primary">Mrm3</name>
    <name evidence="7" type="ORF">PSIHAE_R12498</name>
</gene>
<dbReference type="InterPro" id="IPR029064">
    <property type="entry name" value="Ribosomal_eL30-like_sf"/>
</dbReference>
<feature type="non-terminal residue" evidence="7">
    <location>
        <position position="386"/>
    </location>
</feature>
<feature type="non-terminal residue" evidence="7">
    <location>
        <position position="1"/>
    </location>
</feature>
<dbReference type="OrthoDB" id="270651at2759"/>
<dbReference type="GO" id="GO:0006364">
    <property type="term" value="P:rRNA processing"/>
    <property type="evidence" value="ECO:0007669"/>
    <property type="project" value="UniProtKB-KW"/>
</dbReference>
<evidence type="ECO:0000256" key="3">
    <source>
        <dbReference type="ARBA" id="ARBA00022603"/>
    </source>
</evidence>
<evidence type="ECO:0000313" key="7">
    <source>
        <dbReference type="EMBL" id="NXG46339.1"/>
    </source>
</evidence>
<keyword evidence="8" id="KW-1185">Reference proteome</keyword>
<dbReference type="InterPro" id="IPR029028">
    <property type="entry name" value="Alpha/beta_knot_MTases"/>
</dbReference>
<dbReference type="PANTHER" id="PTHR43191">
    <property type="entry name" value="RRNA METHYLTRANSFERASE 3"/>
    <property type="match status" value="1"/>
</dbReference>
<dbReference type="GO" id="GO:0005737">
    <property type="term" value="C:cytoplasm"/>
    <property type="evidence" value="ECO:0007669"/>
    <property type="project" value="UniProtKB-ARBA"/>
</dbReference>
<evidence type="ECO:0000313" key="8">
    <source>
        <dbReference type="Proteomes" id="UP000574528"/>
    </source>
</evidence>
<comment type="caution">
    <text evidence="7">The sequence shown here is derived from an EMBL/GenBank/DDBJ whole genome shotgun (WGS) entry which is preliminary data.</text>
</comment>
<feature type="compositionally biased region" description="Basic residues" evidence="5">
    <location>
        <begin position="1"/>
        <end position="12"/>
    </location>
</feature>
<dbReference type="EMBL" id="VWZI01010476">
    <property type="protein sequence ID" value="NXG46339.1"/>
    <property type="molecule type" value="Genomic_DNA"/>
</dbReference>
<dbReference type="SUPFAM" id="SSF55315">
    <property type="entry name" value="L30e-like"/>
    <property type="match status" value="1"/>
</dbReference>
<dbReference type="GO" id="GO:0032259">
    <property type="term" value="P:methylation"/>
    <property type="evidence" value="ECO:0007669"/>
    <property type="project" value="UniProtKB-KW"/>
</dbReference>
<keyword evidence="2" id="KW-0698">rRNA processing</keyword>
<dbReference type="Proteomes" id="UP000574528">
    <property type="component" value="Unassembled WGS sequence"/>
</dbReference>
<evidence type="ECO:0000256" key="4">
    <source>
        <dbReference type="ARBA" id="ARBA00022679"/>
    </source>
</evidence>
<evidence type="ECO:0000259" key="6">
    <source>
        <dbReference type="SMART" id="SM00967"/>
    </source>
</evidence>
<dbReference type="Pfam" id="PF00588">
    <property type="entry name" value="SpoU_methylase"/>
    <property type="match status" value="1"/>
</dbReference>
<proteinExistence type="inferred from homology"/>
<keyword evidence="4 7" id="KW-0808">Transferase</keyword>
<name>A0A7K9C2T4_9PICI</name>
<dbReference type="CDD" id="cd18106">
    <property type="entry name" value="SpoU-like_RNMTL1"/>
    <property type="match status" value="1"/>
</dbReference>
<feature type="compositionally biased region" description="Pro residues" evidence="5">
    <location>
        <begin position="33"/>
        <end position="42"/>
    </location>
</feature>
<dbReference type="PANTHER" id="PTHR43191:SF2">
    <property type="entry name" value="RRNA METHYLTRANSFERASE 3, MITOCHONDRIAL"/>
    <property type="match status" value="1"/>
</dbReference>
<accession>A0A7K9C2T4</accession>
<comment type="similarity">
    <text evidence="1">Belongs to the class IV-like SAM-binding methyltransferase superfamily. RNA methyltransferase TrmH family.</text>
</comment>
<organism evidence="7 8">
    <name type="scientific">Psilopogon haemacephalus</name>
    <name type="common">coppersmith barbet</name>
    <dbReference type="NCBI Taxonomy" id="2585815"/>
    <lineage>
        <taxon>Eukaryota</taxon>
        <taxon>Metazoa</taxon>
        <taxon>Chordata</taxon>
        <taxon>Craniata</taxon>
        <taxon>Vertebrata</taxon>
        <taxon>Euteleostomi</taxon>
        <taxon>Archelosauria</taxon>
        <taxon>Archosauria</taxon>
        <taxon>Dinosauria</taxon>
        <taxon>Saurischia</taxon>
        <taxon>Theropoda</taxon>
        <taxon>Coelurosauria</taxon>
        <taxon>Aves</taxon>
        <taxon>Neognathae</taxon>
        <taxon>Neoaves</taxon>
        <taxon>Telluraves</taxon>
        <taxon>Coraciimorphae</taxon>
        <taxon>Piciformes</taxon>
        <taxon>Megalaimidae</taxon>
        <taxon>Psilopogon</taxon>
    </lineage>
</organism>
<dbReference type="InterPro" id="IPR029026">
    <property type="entry name" value="tRNA_m1G_MTases_N"/>
</dbReference>
<keyword evidence="3 7" id="KW-0489">Methyltransferase</keyword>
<dbReference type="InterPro" id="IPR001537">
    <property type="entry name" value="SpoU_MeTrfase"/>
</dbReference>
<dbReference type="Gene3D" id="3.40.1280.10">
    <property type="match status" value="1"/>
</dbReference>
<sequence length="386" mass="41569">GRRGVRALRRSPVRVLPSQKERRATAAEGQKSPPKPPPPPQPAVERSSAGPGLWYEKASPGDKRLGKVVTIAKSKKFRDHHGKVLLEGHRLIKDALEAGAVPRTLFFSTVGHLKELPEAELKGASLVKVKFEDIKNWTDLITPQGLIGIFSKPDHAKMSYPATQLASSLPLLLICDNIRDPGNLGTILRSAAGAGCEKVLLTKGCVDPWEPKVLRAGMGAHFRLPIVADLDWESVPSNLPAAIQVCVADNKDPEARAETTSVPKASSRAGPAHLKSKPKAAPEDEEEDEEGAAGVCIPELAVQYYYENWTQAPVAVVIGGETHGLSPDALQLAASTGGKRLVIPMVPGMDSLNSAMAAAIVLFEGRRQLLQRHKQEDEWQTFPVVG</sequence>
<feature type="domain" description="RNA 2-O ribose methyltransferase substrate binding" evidence="6">
    <location>
        <begin position="85"/>
        <end position="156"/>
    </location>
</feature>
<dbReference type="SUPFAM" id="SSF75217">
    <property type="entry name" value="alpha/beta knot"/>
    <property type="match status" value="1"/>
</dbReference>
<feature type="region of interest" description="Disordered" evidence="5">
    <location>
        <begin position="253"/>
        <end position="292"/>
    </location>
</feature>
<dbReference type="GO" id="GO:0003723">
    <property type="term" value="F:RNA binding"/>
    <property type="evidence" value="ECO:0007669"/>
    <property type="project" value="InterPro"/>
</dbReference>